<protein>
    <submittedName>
        <fullName evidence="9">Long-chain fatty acid transporter</fullName>
    </submittedName>
</protein>
<keyword evidence="7" id="KW-0998">Cell outer membrane</keyword>
<dbReference type="OrthoDB" id="19849at2"/>
<evidence type="ECO:0000256" key="2">
    <source>
        <dbReference type="ARBA" id="ARBA00008163"/>
    </source>
</evidence>
<dbReference type="GO" id="GO:0015483">
    <property type="term" value="F:long-chain fatty acid transporting porin activity"/>
    <property type="evidence" value="ECO:0007669"/>
    <property type="project" value="TreeGrafter"/>
</dbReference>
<accession>A0A557SGP8</accession>
<evidence type="ECO:0000256" key="5">
    <source>
        <dbReference type="ARBA" id="ARBA00022729"/>
    </source>
</evidence>
<keyword evidence="3" id="KW-1134">Transmembrane beta strand</keyword>
<dbReference type="EMBL" id="VMNH01000005">
    <property type="protein sequence ID" value="TVO76564.1"/>
    <property type="molecule type" value="Genomic_DNA"/>
</dbReference>
<keyword evidence="6" id="KW-0472">Membrane</keyword>
<keyword evidence="5 8" id="KW-0732">Signal</keyword>
<evidence type="ECO:0000313" key="9">
    <source>
        <dbReference type="EMBL" id="TVO76564.1"/>
    </source>
</evidence>
<evidence type="ECO:0000256" key="6">
    <source>
        <dbReference type="ARBA" id="ARBA00023136"/>
    </source>
</evidence>
<dbReference type="RefSeq" id="WP_144357670.1">
    <property type="nucleotide sequence ID" value="NZ_VMNH01000005.1"/>
</dbReference>
<feature type="signal peptide" evidence="8">
    <location>
        <begin position="1"/>
        <end position="22"/>
    </location>
</feature>
<dbReference type="PANTHER" id="PTHR35093:SF8">
    <property type="entry name" value="OUTER MEMBRANE PROTEIN NMB0088-RELATED"/>
    <property type="match status" value="1"/>
</dbReference>
<reference evidence="9 10" key="1">
    <citation type="submission" date="2019-07" db="EMBL/GenBank/DDBJ databases">
        <title>The pathways for chlorine oxyanion respiration interact through the shared metabolite chlorate.</title>
        <authorList>
            <person name="Barnum T.P."/>
            <person name="Cheng Y."/>
            <person name="Hill K.A."/>
            <person name="Lucas L.N."/>
            <person name="Carlson H.K."/>
            <person name="Coates J.D."/>
        </authorList>
    </citation>
    <scope>NUCLEOTIDE SEQUENCE [LARGE SCALE GENOMIC DNA]</scope>
    <source>
        <strain evidence="9 10">BK-1</strain>
    </source>
</reference>
<dbReference type="SUPFAM" id="SSF56935">
    <property type="entry name" value="Porins"/>
    <property type="match status" value="1"/>
</dbReference>
<dbReference type="Pfam" id="PF03349">
    <property type="entry name" value="Toluene_X"/>
    <property type="match status" value="1"/>
</dbReference>
<comment type="caution">
    <text evidence="9">The sequence shown here is derived from an EMBL/GenBank/DDBJ whole genome shotgun (WGS) entry which is preliminary data.</text>
</comment>
<dbReference type="PANTHER" id="PTHR35093">
    <property type="entry name" value="OUTER MEMBRANE PROTEIN NMB0088-RELATED"/>
    <property type="match status" value="1"/>
</dbReference>
<name>A0A557SGP8_9GAMM</name>
<evidence type="ECO:0000256" key="7">
    <source>
        <dbReference type="ARBA" id="ARBA00023237"/>
    </source>
</evidence>
<keyword evidence="10" id="KW-1185">Reference proteome</keyword>
<dbReference type="InterPro" id="IPR005017">
    <property type="entry name" value="OMPP1/FadL/TodX"/>
</dbReference>
<dbReference type="AlphaFoldDB" id="A0A557SGP8"/>
<sequence>MHFKKQLLAAAITTLASSAVWATNGYAPHGIGQKAKGMGGAGVAFTQDTLAGGINPAGMVHQGNSMDLGIELFRPIRKTTLSGTPGGFSDGTFDSDGKRHFLIPEFGYNRMINSNMSFGVSVFGTGGMNTTYKGGIPLFNGTGTNVGIDLAQLFVVPTLSYKINEDHSVGVGLNLAAQRFMATGLANFAGSSSDAAHLTDKGKDYSYGVGLRLGWMGKVSDAVTLGATYQTKTRMSEFDEYAGLFAEQGDFDIPENYALGIAVQATPKLTIAFDVMRINYSSVNSVGNPLANLLSGNPLGSSMGPGFGWEDQTTYKLGFAYDYSDKLTLRAGWNHGDAPIPSSQTMFNILAPATVEDHITLGASWDLGDGMEVTATYMHALENKITGPGSIPAGFGGGNADIEMYQDSFGLGFSWDM</sequence>
<evidence type="ECO:0000256" key="4">
    <source>
        <dbReference type="ARBA" id="ARBA00022692"/>
    </source>
</evidence>
<proteinExistence type="inferred from homology"/>
<feature type="chain" id="PRO_5022110521" evidence="8">
    <location>
        <begin position="23"/>
        <end position="417"/>
    </location>
</feature>
<gene>
    <name evidence="9" type="ORF">FHP88_03800</name>
</gene>
<organism evidence="9 10">
    <name type="scientific">Sedimenticola selenatireducens</name>
    <dbReference type="NCBI Taxonomy" id="191960"/>
    <lineage>
        <taxon>Bacteria</taxon>
        <taxon>Pseudomonadati</taxon>
        <taxon>Pseudomonadota</taxon>
        <taxon>Gammaproteobacteria</taxon>
        <taxon>Chromatiales</taxon>
        <taxon>Sedimenticolaceae</taxon>
        <taxon>Sedimenticola</taxon>
    </lineage>
</organism>
<comment type="similarity">
    <text evidence="2">Belongs to the OmpP1/FadL family.</text>
</comment>
<dbReference type="Proteomes" id="UP000316649">
    <property type="component" value="Unassembled WGS sequence"/>
</dbReference>
<dbReference type="Gene3D" id="2.40.160.60">
    <property type="entry name" value="Outer membrane protein transport protein (OMPP1/FadL/TodX)"/>
    <property type="match status" value="1"/>
</dbReference>
<evidence type="ECO:0000313" key="10">
    <source>
        <dbReference type="Proteomes" id="UP000316649"/>
    </source>
</evidence>
<evidence type="ECO:0000256" key="1">
    <source>
        <dbReference type="ARBA" id="ARBA00004571"/>
    </source>
</evidence>
<evidence type="ECO:0000256" key="3">
    <source>
        <dbReference type="ARBA" id="ARBA00022452"/>
    </source>
</evidence>
<dbReference type="GO" id="GO:0009279">
    <property type="term" value="C:cell outer membrane"/>
    <property type="evidence" value="ECO:0007669"/>
    <property type="project" value="UniProtKB-SubCell"/>
</dbReference>
<comment type="subcellular location">
    <subcellularLocation>
        <location evidence="1">Cell outer membrane</location>
        <topology evidence="1">Multi-pass membrane protein</topology>
    </subcellularLocation>
</comment>
<evidence type="ECO:0000256" key="8">
    <source>
        <dbReference type="SAM" id="SignalP"/>
    </source>
</evidence>
<keyword evidence="4" id="KW-0812">Transmembrane</keyword>